<evidence type="ECO:0000313" key="3">
    <source>
        <dbReference type="EMBL" id="MFD0288465.1"/>
    </source>
</evidence>
<evidence type="ECO:0000313" key="4">
    <source>
        <dbReference type="Proteomes" id="UP001596957"/>
    </source>
</evidence>
<protein>
    <submittedName>
        <fullName evidence="3">Transposase</fullName>
    </submittedName>
</protein>
<evidence type="ECO:0000259" key="2">
    <source>
        <dbReference type="Pfam" id="PF02371"/>
    </source>
</evidence>
<feature type="domain" description="Transposase IS116/IS110/IS902 C-terminal" evidence="2">
    <location>
        <begin position="9"/>
        <end position="55"/>
    </location>
</feature>
<organism evidence="3 4">
    <name type="scientific">Streptomyces lutosisoli</name>
    <dbReference type="NCBI Taxonomy" id="2665721"/>
    <lineage>
        <taxon>Bacteria</taxon>
        <taxon>Bacillati</taxon>
        <taxon>Actinomycetota</taxon>
        <taxon>Actinomycetes</taxon>
        <taxon>Kitasatosporales</taxon>
        <taxon>Streptomycetaceae</taxon>
        <taxon>Streptomyces</taxon>
    </lineage>
</organism>
<accession>A0ABW2VYP5</accession>
<sequence>MLSLNEETESLPGMGPRLCAEFIAATGGDLAVFGSAGRQATFAGPAPPTRLLGGWSTARRERWVIPLPTERVAEYATCRHQETRRAQGIRTAQLRTRLRRAGAADSMGPRRSSAVDNAVDDHVKGVSCATRCGRASRRGPPPTAGPGAGVG</sequence>
<dbReference type="InterPro" id="IPR003346">
    <property type="entry name" value="Transposase_20"/>
</dbReference>
<proteinExistence type="predicted"/>
<dbReference type="Pfam" id="PF02371">
    <property type="entry name" value="Transposase_20"/>
    <property type="match status" value="1"/>
</dbReference>
<dbReference type="Proteomes" id="UP001596957">
    <property type="component" value="Unassembled WGS sequence"/>
</dbReference>
<name>A0ABW2VYP5_9ACTN</name>
<comment type="caution">
    <text evidence="3">The sequence shown here is derived from an EMBL/GenBank/DDBJ whole genome shotgun (WGS) entry which is preliminary data.</text>
</comment>
<dbReference type="RefSeq" id="WP_381255625.1">
    <property type="nucleotide sequence ID" value="NZ_JBHTBI010000013.1"/>
</dbReference>
<keyword evidence="4" id="KW-1185">Reference proteome</keyword>
<feature type="region of interest" description="Disordered" evidence="1">
    <location>
        <begin position="132"/>
        <end position="151"/>
    </location>
</feature>
<evidence type="ECO:0000256" key="1">
    <source>
        <dbReference type="SAM" id="MobiDB-lite"/>
    </source>
</evidence>
<gene>
    <name evidence="3" type="ORF">ACFQZP_44055</name>
</gene>
<dbReference type="EMBL" id="JBHTEC010000007">
    <property type="protein sequence ID" value="MFD0288465.1"/>
    <property type="molecule type" value="Genomic_DNA"/>
</dbReference>
<reference evidence="4" key="1">
    <citation type="journal article" date="2019" name="Int. J. Syst. Evol. Microbiol.">
        <title>The Global Catalogue of Microorganisms (GCM) 10K type strain sequencing project: providing services to taxonomists for standard genome sequencing and annotation.</title>
        <authorList>
            <consortium name="The Broad Institute Genomics Platform"/>
            <consortium name="The Broad Institute Genome Sequencing Center for Infectious Disease"/>
            <person name="Wu L."/>
            <person name="Ma J."/>
        </authorList>
    </citation>
    <scope>NUCLEOTIDE SEQUENCE [LARGE SCALE GENOMIC DNA]</scope>
    <source>
        <strain evidence="4">CGMCC 4.7198</strain>
    </source>
</reference>